<keyword evidence="3" id="KW-1185">Reference proteome</keyword>
<reference evidence="3" key="1">
    <citation type="journal article" date="2019" name="Int. J. Syst. Evol. Microbiol.">
        <title>The Global Catalogue of Microorganisms (GCM) 10K type strain sequencing project: providing services to taxonomists for standard genome sequencing and annotation.</title>
        <authorList>
            <consortium name="The Broad Institute Genomics Platform"/>
            <consortium name="The Broad Institute Genome Sequencing Center for Infectious Disease"/>
            <person name="Wu L."/>
            <person name="Ma J."/>
        </authorList>
    </citation>
    <scope>NUCLEOTIDE SEQUENCE [LARGE SCALE GENOMIC DNA]</scope>
    <source>
        <strain evidence="3">CCM 8905</strain>
    </source>
</reference>
<accession>A0ABW1SQ67</accession>
<keyword evidence="1" id="KW-0732">Signal</keyword>
<dbReference type="RefSeq" id="WP_125694245.1">
    <property type="nucleotide sequence ID" value="NZ_JBHSSK010000006.1"/>
</dbReference>
<dbReference type="EMBL" id="JBHSSK010000006">
    <property type="protein sequence ID" value="MFC6206213.1"/>
    <property type="molecule type" value="Genomic_DNA"/>
</dbReference>
<comment type="caution">
    <text evidence="2">The sequence shown here is derived from an EMBL/GenBank/DDBJ whole genome shotgun (WGS) entry which is preliminary data.</text>
</comment>
<feature type="signal peptide" evidence="1">
    <location>
        <begin position="1"/>
        <end position="28"/>
    </location>
</feature>
<dbReference type="Proteomes" id="UP001596254">
    <property type="component" value="Unassembled WGS sequence"/>
</dbReference>
<feature type="chain" id="PRO_5045889454" evidence="1">
    <location>
        <begin position="29"/>
        <end position="144"/>
    </location>
</feature>
<evidence type="ECO:0000313" key="2">
    <source>
        <dbReference type="EMBL" id="MFC6206213.1"/>
    </source>
</evidence>
<organism evidence="2 3">
    <name type="scientific">Levilactobacillus tongjiangensis</name>
    <dbReference type="NCBI Taxonomy" id="2486023"/>
    <lineage>
        <taxon>Bacteria</taxon>
        <taxon>Bacillati</taxon>
        <taxon>Bacillota</taxon>
        <taxon>Bacilli</taxon>
        <taxon>Lactobacillales</taxon>
        <taxon>Lactobacillaceae</taxon>
        <taxon>Levilactobacillus</taxon>
    </lineage>
</organism>
<protein>
    <submittedName>
        <fullName evidence="2">Uncharacterized protein</fullName>
    </submittedName>
</protein>
<evidence type="ECO:0000256" key="1">
    <source>
        <dbReference type="SAM" id="SignalP"/>
    </source>
</evidence>
<sequence length="144" mass="16186">MHKFMTITATLLASLTLGATLPTVNASAKTYKTTPKSLRGYYIGKSDLVQFTAHQVILGAPQAGQLPQKIKSIRQTGKTYRIHAISEMDKEAITIKFQKRSHHHLHFYNHKKVFLFGSNVTKVSHHIYQSYNGNPFHGLPKGVK</sequence>
<gene>
    <name evidence="2" type="ORF">ACFP1G_01810</name>
</gene>
<evidence type="ECO:0000313" key="3">
    <source>
        <dbReference type="Proteomes" id="UP001596254"/>
    </source>
</evidence>
<name>A0ABW1SQ67_9LACO</name>
<proteinExistence type="predicted"/>